<dbReference type="PANTHER" id="PTHR43625:SF40">
    <property type="entry name" value="ALDO-KETO REDUCTASE YAKC [NADP(+)]"/>
    <property type="match status" value="1"/>
</dbReference>
<evidence type="ECO:0000313" key="4">
    <source>
        <dbReference type="Proteomes" id="UP001165492"/>
    </source>
</evidence>
<feature type="domain" description="NADP-dependent oxidoreductase" evidence="2">
    <location>
        <begin position="16"/>
        <end position="307"/>
    </location>
</feature>
<dbReference type="Proteomes" id="UP001165492">
    <property type="component" value="Unassembled WGS sequence"/>
</dbReference>
<name>A0ABS8HU16_9FIRM</name>
<evidence type="ECO:0000256" key="1">
    <source>
        <dbReference type="ARBA" id="ARBA00023002"/>
    </source>
</evidence>
<accession>A0ABS8HU16</accession>
<dbReference type="Gene3D" id="3.20.20.100">
    <property type="entry name" value="NADP-dependent oxidoreductase domain"/>
    <property type="match status" value="1"/>
</dbReference>
<protein>
    <submittedName>
        <fullName evidence="3">Aldo/keto reductase</fullName>
    </submittedName>
</protein>
<keyword evidence="4" id="KW-1185">Reference proteome</keyword>
<dbReference type="CDD" id="cd19076">
    <property type="entry name" value="AKR_AKR13A_13D"/>
    <property type="match status" value="1"/>
</dbReference>
<dbReference type="PRINTS" id="PR00069">
    <property type="entry name" value="ALDKETRDTASE"/>
</dbReference>
<proteinExistence type="predicted"/>
<dbReference type="PANTHER" id="PTHR43625">
    <property type="entry name" value="AFLATOXIN B1 ALDEHYDE REDUCTASE"/>
    <property type="match status" value="1"/>
</dbReference>
<sequence>MKTRILGKFGPIVSAVGLGCMGMSEFYGKSEYAESRKTLLGALESGVTFLDTADCYANGQNEELLGDILKEWCGDVFVATKFGIVREPGVYERQISGRPEYVQQAAEASLRRLKRDVIDLYYLHRIDVNVPIEETIGAMANLVQQGKVRYIGISEASASTIRRAHSVHPLTAVQSEYSLMTRHIENEVLPVLRELGIGFVAYSPLCRGLLTGQLNQALLEKESDFRKSMPRLQGENLVHNLKLADRLAKIAEQKGVTAAQISLAWVLAKGEDIVPIPGTKRHKYLMDNIEAVTIELSAEEISEIESAVPIKAVLGDRYTEAGMVGVEA</sequence>
<dbReference type="InterPro" id="IPR020471">
    <property type="entry name" value="AKR"/>
</dbReference>
<dbReference type="RefSeq" id="WP_229535775.1">
    <property type="nucleotide sequence ID" value="NZ_JAJHJB010000021.1"/>
</dbReference>
<dbReference type="PROSITE" id="PS51257">
    <property type="entry name" value="PROKAR_LIPOPROTEIN"/>
    <property type="match status" value="1"/>
</dbReference>
<dbReference type="InterPro" id="IPR036812">
    <property type="entry name" value="NAD(P)_OxRdtase_dom_sf"/>
</dbReference>
<dbReference type="Pfam" id="PF00248">
    <property type="entry name" value="Aldo_ket_red"/>
    <property type="match status" value="1"/>
</dbReference>
<dbReference type="InterPro" id="IPR023210">
    <property type="entry name" value="NADP_OxRdtase_dom"/>
</dbReference>
<comment type="caution">
    <text evidence="3">The sequence shown here is derived from an EMBL/GenBank/DDBJ whole genome shotgun (WGS) entry which is preliminary data.</text>
</comment>
<evidence type="ECO:0000313" key="3">
    <source>
        <dbReference type="EMBL" id="MCC5466648.1"/>
    </source>
</evidence>
<dbReference type="SUPFAM" id="SSF51430">
    <property type="entry name" value="NAD(P)-linked oxidoreductase"/>
    <property type="match status" value="1"/>
</dbReference>
<dbReference type="InterPro" id="IPR050791">
    <property type="entry name" value="Aldo-Keto_reductase"/>
</dbReference>
<keyword evidence="1" id="KW-0560">Oxidoreductase</keyword>
<dbReference type="EMBL" id="JAJHJB010000021">
    <property type="protein sequence ID" value="MCC5466648.1"/>
    <property type="molecule type" value="Genomic_DNA"/>
</dbReference>
<evidence type="ECO:0000259" key="2">
    <source>
        <dbReference type="Pfam" id="PF00248"/>
    </source>
</evidence>
<gene>
    <name evidence="3" type="ORF">LMF89_14965</name>
</gene>
<organism evidence="3 4">
    <name type="scientific">Pelosinus baikalensis</name>
    <dbReference type="NCBI Taxonomy" id="2892015"/>
    <lineage>
        <taxon>Bacteria</taxon>
        <taxon>Bacillati</taxon>
        <taxon>Bacillota</taxon>
        <taxon>Negativicutes</taxon>
        <taxon>Selenomonadales</taxon>
        <taxon>Sporomusaceae</taxon>
        <taxon>Pelosinus</taxon>
    </lineage>
</organism>
<reference evidence="3" key="1">
    <citation type="submission" date="2021-11" db="EMBL/GenBank/DDBJ databases">
        <title>Description of a new species Pelosinus isolated from the bottom sediments of Lake Baikal.</title>
        <authorList>
            <person name="Zakharyuk A."/>
        </authorList>
    </citation>
    <scope>NUCLEOTIDE SEQUENCE</scope>
    <source>
        <strain evidence="3">Bkl1</strain>
    </source>
</reference>